<evidence type="ECO:0000259" key="7">
    <source>
        <dbReference type="Pfam" id="PF00884"/>
    </source>
</evidence>
<dbReference type="InterPro" id="IPR000917">
    <property type="entry name" value="Sulfatase_N"/>
</dbReference>
<name>A0A3B0VUH3_9ZZZZ</name>
<dbReference type="AlphaFoldDB" id="A0A3B0VUH3"/>
<sequence>MNSGVHTLTKYNIVFTAIIFILLSLPIITIGYYHDGVFNLAQMILATTSVSFFILAIYLLINILNSFVAKLLIIGCVILLFFIRLGLSFVYDFSGRGFTSEFFAHLGWQSFVIGLDDYGYVLLVVVIVLILPIYLLLKLLAKIQPSSFFAPLALLITSMAIIVLFKHQLPEWRLLQAYSRYSTTIVENADKLTIRAETTTILKPLRHATKPPIEKDAIIAKVPANSKNVIIIYLESFSEILTENEQYPGLTPNLDKLKTENISFINKFSSAYVTVEGIANSQCGTLMNMDNSNNSLTSAAGRLPNLPCLGDVLHTAGYQQIFYGGADLEFAGKGAFLSTHGYDEVRGIKDWRKQGLDATNTWGITDSDLFAQALERIIELKEKKQLFNLTLLTLGTHIPGFVYDSCSQYTGTALRNTFLDAIHCTDYLVGQFIQNLDKYGILEDTLVYIQGDHAIFPTHDMQQLFSGQATDRRILNIIIDKSKNHLIADASKPTQSVNMVANILYLLDIQHNVNFILAQSDFAENTNKPYILTRYEDYYGLDIISNFTGNQQCSNLNSISIPLSYCEKTIALRALYRLGASYAQQHLSQEVCQLGVEIAATTNSHKPIVDWGNKNLSQQFYSQGRKFKEIKHGFYLILLDSQDQALSQMFYQGDNAKEINMLNNELVKENSRYLLFSNLTTKQLLNINLPNLPESFIQNRILYTQNTGTKIVSLFNQPYKLGLIDFIPSSCGDGFKLIHHIAENIPERVRFCDIQDWGPQQTVLGKKFLKQEDGNSAFWLQTDCAPDGSVIRIDGHNLNTHINLPIITAAVDDAVLITKPKVYTLELFHQASKQSIAIGEFNVITNANTP</sequence>
<dbReference type="CDD" id="cd16015">
    <property type="entry name" value="LTA_synthase"/>
    <property type="match status" value="1"/>
</dbReference>
<evidence type="ECO:0000256" key="1">
    <source>
        <dbReference type="ARBA" id="ARBA00004651"/>
    </source>
</evidence>
<evidence type="ECO:0000256" key="3">
    <source>
        <dbReference type="ARBA" id="ARBA00022692"/>
    </source>
</evidence>
<accession>A0A3B0VUH3</accession>
<dbReference type="EMBL" id="UOEW01000372">
    <property type="protein sequence ID" value="VAW42712.1"/>
    <property type="molecule type" value="Genomic_DNA"/>
</dbReference>
<evidence type="ECO:0000256" key="4">
    <source>
        <dbReference type="ARBA" id="ARBA00022989"/>
    </source>
</evidence>
<feature type="domain" description="Sulfatase N-terminal" evidence="7">
    <location>
        <begin position="227"/>
        <end position="454"/>
    </location>
</feature>
<evidence type="ECO:0000313" key="8">
    <source>
        <dbReference type="EMBL" id="VAW42712.1"/>
    </source>
</evidence>
<protein>
    <recommendedName>
        <fullName evidence="7">Sulfatase N-terminal domain-containing protein</fullName>
    </recommendedName>
</protein>
<dbReference type="PANTHER" id="PTHR47371">
    <property type="entry name" value="LIPOTEICHOIC ACID SYNTHASE"/>
    <property type="match status" value="1"/>
</dbReference>
<dbReference type="InterPro" id="IPR017850">
    <property type="entry name" value="Alkaline_phosphatase_core_sf"/>
</dbReference>
<comment type="subcellular location">
    <subcellularLocation>
        <location evidence="1">Cell membrane</location>
        <topology evidence="1">Multi-pass membrane protein</topology>
    </subcellularLocation>
</comment>
<dbReference type="Gene3D" id="3.40.720.10">
    <property type="entry name" value="Alkaline Phosphatase, subunit A"/>
    <property type="match status" value="1"/>
</dbReference>
<feature type="transmembrane region" description="Helical" evidence="6">
    <location>
        <begin position="40"/>
        <end position="61"/>
    </location>
</feature>
<dbReference type="SUPFAM" id="SSF53649">
    <property type="entry name" value="Alkaline phosphatase-like"/>
    <property type="match status" value="1"/>
</dbReference>
<evidence type="ECO:0000256" key="6">
    <source>
        <dbReference type="SAM" id="Phobius"/>
    </source>
</evidence>
<dbReference type="Pfam" id="PF00884">
    <property type="entry name" value="Sulfatase"/>
    <property type="match status" value="1"/>
</dbReference>
<keyword evidence="3 6" id="KW-0812">Transmembrane</keyword>
<gene>
    <name evidence="8" type="ORF">MNBD_GAMMA01-897</name>
</gene>
<evidence type="ECO:0000256" key="5">
    <source>
        <dbReference type="ARBA" id="ARBA00023136"/>
    </source>
</evidence>
<reference evidence="8" key="1">
    <citation type="submission" date="2018-06" db="EMBL/GenBank/DDBJ databases">
        <authorList>
            <person name="Zhirakovskaya E."/>
        </authorList>
    </citation>
    <scope>NUCLEOTIDE SEQUENCE</scope>
</reference>
<keyword evidence="2" id="KW-1003">Cell membrane</keyword>
<proteinExistence type="predicted"/>
<feature type="transmembrane region" description="Helical" evidence="6">
    <location>
        <begin position="68"/>
        <end position="91"/>
    </location>
</feature>
<evidence type="ECO:0000256" key="2">
    <source>
        <dbReference type="ARBA" id="ARBA00022475"/>
    </source>
</evidence>
<dbReference type="GO" id="GO:0005886">
    <property type="term" value="C:plasma membrane"/>
    <property type="evidence" value="ECO:0007669"/>
    <property type="project" value="UniProtKB-SubCell"/>
</dbReference>
<keyword evidence="5 6" id="KW-0472">Membrane</keyword>
<feature type="transmembrane region" description="Helical" evidence="6">
    <location>
        <begin position="148"/>
        <end position="165"/>
    </location>
</feature>
<feature type="transmembrane region" description="Helical" evidence="6">
    <location>
        <begin position="118"/>
        <end position="136"/>
    </location>
</feature>
<dbReference type="InterPro" id="IPR050448">
    <property type="entry name" value="OpgB/LTA_synthase_biosynth"/>
</dbReference>
<dbReference type="PANTHER" id="PTHR47371:SF3">
    <property type="entry name" value="PHOSPHOGLYCEROL TRANSFERASE I"/>
    <property type="match status" value="1"/>
</dbReference>
<feature type="transmembrane region" description="Helical" evidence="6">
    <location>
        <begin position="12"/>
        <end position="34"/>
    </location>
</feature>
<organism evidence="8">
    <name type="scientific">hydrothermal vent metagenome</name>
    <dbReference type="NCBI Taxonomy" id="652676"/>
    <lineage>
        <taxon>unclassified sequences</taxon>
        <taxon>metagenomes</taxon>
        <taxon>ecological metagenomes</taxon>
    </lineage>
</organism>
<keyword evidence="4 6" id="KW-1133">Transmembrane helix</keyword>